<feature type="region of interest" description="Disordered" evidence="1">
    <location>
        <begin position="176"/>
        <end position="199"/>
    </location>
</feature>
<dbReference type="RefSeq" id="WP_012956206.1">
    <property type="nucleotide sequence ID" value="NC_013790.1"/>
</dbReference>
<name>D3E3Z6_METRM</name>
<accession>D3E3Z6</accession>
<keyword evidence="2" id="KW-0472">Membrane</keyword>
<feature type="transmembrane region" description="Helical" evidence="2">
    <location>
        <begin position="20"/>
        <end position="39"/>
    </location>
</feature>
<keyword evidence="4" id="KW-1185">Reference proteome</keyword>
<organism evidence="3 4">
    <name type="scientific">Methanobrevibacter ruminantium (strain ATCC 35063 / DSM 1093 / JCM 13430 / OCM 146 / M1)</name>
    <name type="common">Methanobacterium ruminantium</name>
    <dbReference type="NCBI Taxonomy" id="634498"/>
    <lineage>
        <taxon>Archaea</taxon>
        <taxon>Methanobacteriati</taxon>
        <taxon>Methanobacteriota</taxon>
        <taxon>Methanomada group</taxon>
        <taxon>Methanobacteria</taxon>
        <taxon>Methanobacteriales</taxon>
        <taxon>Methanobacteriaceae</taxon>
        <taxon>Methanobrevibacter</taxon>
    </lineage>
</organism>
<dbReference type="OrthoDB" id="116966at2157"/>
<keyword evidence="2" id="KW-1133">Transmembrane helix</keyword>
<evidence type="ECO:0000313" key="4">
    <source>
        <dbReference type="Proteomes" id="UP000008680"/>
    </source>
</evidence>
<feature type="compositionally biased region" description="Basic and acidic residues" evidence="1">
    <location>
        <begin position="178"/>
        <end position="199"/>
    </location>
</feature>
<dbReference type="InterPro" id="IPR011313">
    <property type="entry name" value="Prd_NiFe_hyd_3_EhaF"/>
</dbReference>
<evidence type="ECO:0000256" key="1">
    <source>
        <dbReference type="SAM" id="MobiDB-lite"/>
    </source>
</evidence>
<dbReference type="HOGENOM" id="CLU_1639963_0_0_2"/>
<dbReference type="Pfam" id="PF09879">
    <property type="entry name" value="EhaF"/>
    <property type="match status" value="1"/>
</dbReference>
<dbReference type="PATRIC" id="fig|634498.28.peg.1411"/>
<feature type="transmembrane region" description="Helical" evidence="2">
    <location>
        <begin position="133"/>
        <end position="153"/>
    </location>
</feature>
<dbReference type="EMBL" id="CP001719">
    <property type="protein sequence ID" value="ADC47257.1"/>
    <property type="molecule type" value="Genomic_DNA"/>
</dbReference>
<keyword evidence="2" id="KW-0812">Transmembrane</keyword>
<dbReference type="eggNOG" id="arCOG04831">
    <property type="taxonomic scope" value="Archaea"/>
</dbReference>
<dbReference type="KEGG" id="mru:mru_1407"/>
<dbReference type="STRING" id="634498.mru_1407"/>
<dbReference type="GeneID" id="8771058"/>
<proteinExistence type="predicted"/>
<evidence type="ECO:0000313" key="3">
    <source>
        <dbReference type="EMBL" id="ADC47257.1"/>
    </source>
</evidence>
<sequence length="199" mass="22220">MPKIAKLWNKLADPKNIPRLFAVILGLLLIAGFLIPMGLNTDQIYTRPAPQSQMDAGLPLAPYDRGGEVLESPGITEAQYPENAENLGWINSYMTPIAEMLKGISPYFGTSICSSPGGLIDEILYYTRGFDTILESSILMMAFIIASWLAINFTMDRTKDERDIAEDVKRAIASSDRLANEVEESNRKAREKQAKKEFR</sequence>
<gene>
    <name evidence="3" type="primary">ehaF</name>
    <name evidence="3" type="ordered locus">mru_1407</name>
</gene>
<reference evidence="3 4" key="1">
    <citation type="journal article" date="2010" name="PLoS ONE">
        <title>The genome sequence of the rumen methanogen Methanobrevibacter ruminantium reveals new possibilities for controlling ruminant methane emissions.</title>
        <authorList>
            <person name="Leahy S.C."/>
            <person name="Kelly W.J."/>
            <person name="Altermann E."/>
            <person name="Ronimus R.S."/>
            <person name="Yeoman C.J."/>
            <person name="Pacheco D.M."/>
            <person name="Li D."/>
            <person name="Kong Z."/>
            <person name="McTavish S."/>
            <person name="Sang C."/>
            <person name="Lambie S.C."/>
            <person name="Janssen P.H."/>
            <person name="Dey D."/>
            <person name="Attwood G.T."/>
        </authorList>
    </citation>
    <scope>NUCLEOTIDE SEQUENCE [LARGE SCALE GENOMIC DNA]</scope>
    <source>
        <strain evidence="4">ATCC 35063 / DSM 1093 / JCM 13430 / OCM 146 / M1</strain>
    </source>
</reference>
<evidence type="ECO:0000256" key="2">
    <source>
        <dbReference type="SAM" id="Phobius"/>
    </source>
</evidence>
<dbReference type="AlphaFoldDB" id="D3E3Z6"/>
<dbReference type="Proteomes" id="UP000008680">
    <property type="component" value="Chromosome"/>
</dbReference>
<protein>
    <submittedName>
        <fullName evidence="3">Energy-converting hydrogenase A subunit F EhaF</fullName>
    </submittedName>
</protein>